<gene>
    <name evidence="1" type="ORF">CTOB1V02_LOCUS16800</name>
</gene>
<dbReference type="PANTHER" id="PTHR32432:SF4">
    <property type="entry name" value="CELL DIVISION PROTEIN FTSA"/>
    <property type="match status" value="1"/>
</dbReference>
<accession>A0A7R8WXK2</accession>
<dbReference type="AlphaFoldDB" id="A0A7R8WXK2"/>
<dbReference type="InterPro" id="IPR050696">
    <property type="entry name" value="FtsA/MreB"/>
</dbReference>
<proteinExistence type="predicted"/>
<dbReference type="SUPFAM" id="SSF53067">
    <property type="entry name" value="Actin-like ATPase domain"/>
    <property type="match status" value="2"/>
</dbReference>
<dbReference type="InterPro" id="IPR003494">
    <property type="entry name" value="SHS2_FtsA"/>
</dbReference>
<dbReference type="GO" id="GO:0051301">
    <property type="term" value="P:cell division"/>
    <property type="evidence" value="ECO:0007669"/>
    <property type="project" value="InterPro"/>
</dbReference>
<dbReference type="PANTHER" id="PTHR32432">
    <property type="entry name" value="CELL DIVISION PROTEIN FTSA-RELATED"/>
    <property type="match status" value="1"/>
</dbReference>
<organism evidence="1">
    <name type="scientific">Cyprideis torosa</name>
    <dbReference type="NCBI Taxonomy" id="163714"/>
    <lineage>
        <taxon>Eukaryota</taxon>
        <taxon>Metazoa</taxon>
        <taxon>Ecdysozoa</taxon>
        <taxon>Arthropoda</taxon>
        <taxon>Crustacea</taxon>
        <taxon>Oligostraca</taxon>
        <taxon>Ostracoda</taxon>
        <taxon>Podocopa</taxon>
        <taxon>Podocopida</taxon>
        <taxon>Cytherocopina</taxon>
        <taxon>Cytheroidea</taxon>
        <taxon>Cytherideidae</taxon>
        <taxon>Cyprideis</taxon>
    </lineage>
</organism>
<dbReference type="Gene3D" id="3.30.1490.110">
    <property type="match status" value="1"/>
</dbReference>
<feature type="non-terminal residue" evidence="1">
    <location>
        <position position="185"/>
    </location>
</feature>
<reference evidence="1" key="1">
    <citation type="submission" date="2020-11" db="EMBL/GenBank/DDBJ databases">
        <authorList>
            <person name="Tran Van P."/>
        </authorList>
    </citation>
    <scope>NUCLEOTIDE SEQUENCE</scope>
</reference>
<dbReference type="EMBL" id="OB713181">
    <property type="protein sequence ID" value="CAD7238985.1"/>
    <property type="molecule type" value="Genomic_DNA"/>
</dbReference>
<dbReference type="Pfam" id="PF02491">
    <property type="entry name" value="SHS2_FTSA"/>
    <property type="match status" value="1"/>
</dbReference>
<dbReference type="GO" id="GO:0009898">
    <property type="term" value="C:cytoplasmic side of plasma membrane"/>
    <property type="evidence" value="ECO:0007669"/>
    <property type="project" value="TreeGrafter"/>
</dbReference>
<evidence type="ECO:0000313" key="1">
    <source>
        <dbReference type="EMBL" id="CAD7238985.1"/>
    </source>
</evidence>
<dbReference type="Gene3D" id="3.30.420.40">
    <property type="match status" value="1"/>
</dbReference>
<dbReference type="SMART" id="SM00842">
    <property type="entry name" value="FtsA"/>
    <property type="match status" value="1"/>
</dbReference>
<name>A0A7R8WXK2_9CRUS</name>
<dbReference type="InterPro" id="IPR043129">
    <property type="entry name" value="ATPase_NBD"/>
</dbReference>
<dbReference type="OrthoDB" id="10061377at2759"/>
<dbReference type="GO" id="GO:0032153">
    <property type="term" value="C:cell division site"/>
    <property type="evidence" value="ECO:0007669"/>
    <property type="project" value="TreeGrafter"/>
</dbReference>
<sequence>MDEAEKAIRLAIDSAERSAGVTVDSLILAVSAGRIGSDTFSSSITIGGREVERNDIRRVLAAGHDHAARDDRATLHALPIGYTLDQEHGIDDPISMMGDELGVDMHVVSADRAPLHNLESCINRSHLSVEGMVAAPYASGLAAMVDDEARMGCACIDMGGGTTSVSIFLGGRLVFADAVAVGGSH</sequence>
<protein>
    <submittedName>
        <fullName evidence="1">Uncharacterized protein</fullName>
    </submittedName>
</protein>